<evidence type="ECO:0000256" key="1">
    <source>
        <dbReference type="SAM" id="MobiDB-lite"/>
    </source>
</evidence>
<dbReference type="InterPro" id="IPR038147">
    <property type="entry name" value="Cox_sf"/>
</dbReference>
<name>A0A411WM95_9GAMM</name>
<protein>
    <recommendedName>
        <fullName evidence="4">Regulatory phage protein cox</fullName>
    </recommendedName>
</protein>
<reference evidence="2 3" key="1">
    <citation type="submission" date="2019-03" db="EMBL/GenBank/DDBJ databases">
        <title>Pragia sp. nov. isolated from the gut tract of Carduelis flavirostris.</title>
        <authorList>
            <person name="Ge Y."/>
        </authorList>
    </citation>
    <scope>NUCLEOTIDE SEQUENCE [LARGE SCALE GENOMIC DNA]</scope>
    <source>
        <strain evidence="2 3">CF-458</strain>
    </source>
</reference>
<sequence length="109" mass="12207">MLEIADSTSSNLVTVEFFASYIGKTPSAVRKMVQAGKLPVIRMKNPEKPSGEGEIYIHKGEWDDFAAHLAEVAEPEWHAWKDRLFTSPKQRNRKPATGAKNSKAQQPRA</sequence>
<dbReference type="RefSeq" id="WP_130592302.1">
    <property type="nucleotide sequence ID" value="NZ_CP034752.1"/>
</dbReference>
<accession>A0A411WM95</accession>
<evidence type="ECO:0000313" key="2">
    <source>
        <dbReference type="EMBL" id="QBH97369.1"/>
    </source>
</evidence>
<feature type="region of interest" description="Disordered" evidence="1">
    <location>
        <begin position="83"/>
        <end position="109"/>
    </location>
</feature>
<dbReference type="OrthoDB" id="6507036at2"/>
<keyword evidence="3" id="KW-1185">Reference proteome</keyword>
<dbReference type="InterPro" id="IPR019679">
    <property type="entry name" value="Phage_P2_Cox"/>
</dbReference>
<evidence type="ECO:0008006" key="4">
    <source>
        <dbReference type="Google" id="ProtNLM"/>
    </source>
</evidence>
<dbReference type="KEGG" id="prag:EKN56_13745"/>
<dbReference type="Gene3D" id="6.10.200.10">
    <property type="entry name" value="Regulatory phage protein Cox"/>
    <property type="match status" value="1"/>
</dbReference>
<dbReference type="Pfam" id="PF10743">
    <property type="entry name" value="Phage_Cox"/>
    <property type="match status" value="1"/>
</dbReference>
<feature type="compositionally biased region" description="Polar residues" evidence="1">
    <location>
        <begin position="99"/>
        <end position="109"/>
    </location>
</feature>
<dbReference type="AlphaFoldDB" id="A0A411WM95"/>
<dbReference type="EMBL" id="CP034752">
    <property type="protein sequence ID" value="QBH97369.1"/>
    <property type="molecule type" value="Genomic_DNA"/>
</dbReference>
<proteinExistence type="predicted"/>
<gene>
    <name evidence="2" type="ORF">EKN56_13745</name>
</gene>
<organism evidence="2 3">
    <name type="scientific">Limnobaculum zhutongyuii</name>
    <dbReference type="NCBI Taxonomy" id="2498113"/>
    <lineage>
        <taxon>Bacteria</taxon>
        <taxon>Pseudomonadati</taxon>
        <taxon>Pseudomonadota</taxon>
        <taxon>Gammaproteobacteria</taxon>
        <taxon>Enterobacterales</taxon>
        <taxon>Budviciaceae</taxon>
        <taxon>Limnobaculum</taxon>
    </lineage>
</organism>
<evidence type="ECO:0000313" key="3">
    <source>
        <dbReference type="Proteomes" id="UP000293154"/>
    </source>
</evidence>
<dbReference type="Proteomes" id="UP000293154">
    <property type="component" value="Chromosome"/>
</dbReference>